<dbReference type="InterPro" id="IPR050490">
    <property type="entry name" value="Bact_solute-bd_prot1"/>
</dbReference>
<evidence type="ECO:0000256" key="5">
    <source>
        <dbReference type="ARBA" id="ARBA00022448"/>
    </source>
</evidence>
<feature type="signal peptide" evidence="7">
    <location>
        <begin position="1"/>
        <end position="30"/>
    </location>
</feature>
<dbReference type="CDD" id="cd13585">
    <property type="entry name" value="PBP2_TMBP_like"/>
    <property type="match status" value="1"/>
</dbReference>
<protein>
    <recommendedName>
        <fullName evidence="4">sn-glycerol-3-phosphate-binding periplasmic protein UgpB</fullName>
    </recommendedName>
</protein>
<dbReference type="Pfam" id="PF13416">
    <property type="entry name" value="SBP_bac_8"/>
    <property type="match status" value="1"/>
</dbReference>
<comment type="subunit">
    <text evidence="3">The complex is composed of two ATP-binding proteins (UgpC), two transmembrane proteins (UgpA and UgpE) and a solute-binding protein (UgpB).</text>
</comment>
<name>A0ABT9G4N9_LEPDI</name>
<keyword evidence="6 7" id="KW-0732">Signal</keyword>
<evidence type="ECO:0000256" key="3">
    <source>
        <dbReference type="ARBA" id="ARBA00011557"/>
    </source>
</evidence>
<keyword evidence="5" id="KW-0813">Transport</keyword>
<organism evidence="8 9">
    <name type="scientific">Leptothrix discophora</name>
    <dbReference type="NCBI Taxonomy" id="89"/>
    <lineage>
        <taxon>Bacteria</taxon>
        <taxon>Pseudomonadati</taxon>
        <taxon>Pseudomonadota</taxon>
        <taxon>Betaproteobacteria</taxon>
        <taxon>Burkholderiales</taxon>
        <taxon>Sphaerotilaceae</taxon>
        <taxon>Leptothrix</taxon>
    </lineage>
</organism>
<comment type="caution">
    <text evidence="8">The sequence shown here is derived from an EMBL/GenBank/DDBJ whole genome shotgun (WGS) entry which is preliminary data.</text>
</comment>
<comment type="similarity">
    <text evidence="2">Belongs to the bacterial solute-binding protein 1 family.</text>
</comment>
<sequence>MTFRRPIRRSLRRHALSAAALLASAGAAHAVDIKYVLWDSGQRPAYQQCASDFEKANPGISIKISQQGWDEYWTGISTGFISGTAPDVFTNHLAKYPEFAKNNQLVDLAPLVARDKVRTDVYSNGLYDIWGRDGKQYGLPKDWDTIAFIVNMDVAKKAGVSLADLNNMTWNPKDGGSFEQIVKKLTLDANGNNALSPKFDKTKVATYGYQNPGAGGMMGQTEWSHFAVSNGFKFQDKPWAGKFYYDDAKLAETIQYIAGLPGKGVSASAEDVSKLGSGGMFMAGKAAMIPEGSWMINHFATNTKFNYAWVPLPKGPSGARATMFNGLADSIWVGSKNKEEAWKWVKYLGSEACQSVVAKAGVVFPAIKGLPDTVTAVHKAKGIDDSAFLEMAKGKTFLAPIADNGSQVNELMANAIDSVLRGKAQAAPALKDANGKVNALFK</sequence>
<reference evidence="8 9" key="1">
    <citation type="submission" date="2023-08" db="EMBL/GenBank/DDBJ databases">
        <authorList>
            <person name="Roldan D.M."/>
            <person name="Menes R.J."/>
        </authorList>
    </citation>
    <scope>NUCLEOTIDE SEQUENCE [LARGE SCALE GENOMIC DNA]</scope>
    <source>
        <strain evidence="8 9">CCM 2812</strain>
    </source>
</reference>
<dbReference type="EMBL" id="JAUZEE010000006">
    <property type="protein sequence ID" value="MDP4301450.1"/>
    <property type="molecule type" value="Genomic_DNA"/>
</dbReference>
<feature type="chain" id="PRO_5046391487" description="sn-glycerol-3-phosphate-binding periplasmic protein UgpB" evidence="7">
    <location>
        <begin position="31"/>
        <end position="442"/>
    </location>
</feature>
<evidence type="ECO:0000313" key="8">
    <source>
        <dbReference type="EMBL" id="MDP4301450.1"/>
    </source>
</evidence>
<dbReference type="PANTHER" id="PTHR43649">
    <property type="entry name" value="ARABINOSE-BINDING PROTEIN-RELATED"/>
    <property type="match status" value="1"/>
</dbReference>
<keyword evidence="9" id="KW-1185">Reference proteome</keyword>
<evidence type="ECO:0000256" key="6">
    <source>
        <dbReference type="ARBA" id="ARBA00022729"/>
    </source>
</evidence>
<dbReference type="Proteomes" id="UP001235760">
    <property type="component" value="Unassembled WGS sequence"/>
</dbReference>
<comment type="subcellular location">
    <subcellularLocation>
        <location evidence="1">Periplasm</location>
    </subcellularLocation>
</comment>
<evidence type="ECO:0000256" key="2">
    <source>
        <dbReference type="ARBA" id="ARBA00008520"/>
    </source>
</evidence>
<dbReference type="SUPFAM" id="SSF53850">
    <property type="entry name" value="Periplasmic binding protein-like II"/>
    <property type="match status" value="1"/>
</dbReference>
<dbReference type="Gene3D" id="3.40.190.10">
    <property type="entry name" value="Periplasmic binding protein-like II"/>
    <property type="match status" value="1"/>
</dbReference>
<dbReference type="PANTHER" id="PTHR43649:SF31">
    <property type="entry name" value="SN-GLYCEROL-3-PHOSPHATE-BINDING PERIPLASMIC PROTEIN UGPB"/>
    <property type="match status" value="1"/>
</dbReference>
<gene>
    <name evidence="8" type="ORF">Q8X39_12445</name>
</gene>
<dbReference type="InterPro" id="IPR006059">
    <property type="entry name" value="SBP"/>
</dbReference>
<evidence type="ECO:0000256" key="4">
    <source>
        <dbReference type="ARBA" id="ARBA00017470"/>
    </source>
</evidence>
<dbReference type="RefSeq" id="WP_305750005.1">
    <property type="nucleotide sequence ID" value="NZ_JAUZEE010000006.1"/>
</dbReference>
<evidence type="ECO:0000256" key="7">
    <source>
        <dbReference type="SAM" id="SignalP"/>
    </source>
</evidence>
<evidence type="ECO:0000256" key="1">
    <source>
        <dbReference type="ARBA" id="ARBA00004418"/>
    </source>
</evidence>
<accession>A0ABT9G4N9</accession>
<proteinExistence type="inferred from homology"/>
<evidence type="ECO:0000313" key="9">
    <source>
        <dbReference type="Proteomes" id="UP001235760"/>
    </source>
</evidence>